<dbReference type="EMBL" id="SMAE01000014">
    <property type="protein sequence ID" value="TCS86615.1"/>
    <property type="molecule type" value="Genomic_DNA"/>
</dbReference>
<feature type="transmembrane region" description="Helical" evidence="7">
    <location>
        <begin position="12"/>
        <end position="30"/>
    </location>
</feature>
<feature type="transmembrane region" description="Helical" evidence="7">
    <location>
        <begin position="97"/>
        <end position="115"/>
    </location>
</feature>
<dbReference type="GO" id="GO:0005886">
    <property type="term" value="C:plasma membrane"/>
    <property type="evidence" value="ECO:0007669"/>
    <property type="project" value="UniProtKB-SubCell"/>
</dbReference>
<dbReference type="InterPro" id="IPR000515">
    <property type="entry name" value="MetI-like"/>
</dbReference>
<evidence type="ECO:0000313" key="9">
    <source>
        <dbReference type="EMBL" id="TCS86615.1"/>
    </source>
</evidence>
<keyword evidence="2 7" id="KW-0813">Transport</keyword>
<sequence>MRKYTLKDKRLSIISRIVLILIWIVLSHLIDNEVIFPTINSTINSLIDIVKDPKFIIIISYSLMKGLIGFFISLIIAVIMGILSSIFKIVYHIMTPIINFLSSVPTMAIIILALIWLNNEIVPMFVGFIMVFPILYETVLKGILNIDNKIIEMAQVYDVDRLIIVKDIYLPSIFINLSHVFESALGLNLKMVIAGEVLAQPKYGIGSSLQLQKMYLNTSGVFAWIIIILLIVKVIQCLLSKMKHILGINKWKG</sequence>
<dbReference type="InterPro" id="IPR035906">
    <property type="entry name" value="MetI-like_sf"/>
</dbReference>
<dbReference type="PANTHER" id="PTHR30151">
    <property type="entry name" value="ALKANE SULFONATE ABC TRANSPORTER-RELATED, MEMBRANE SUBUNIT"/>
    <property type="match status" value="1"/>
</dbReference>
<dbReference type="OrthoDB" id="308958at2"/>
<dbReference type="PANTHER" id="PTHR30151:SF0">
    <property type="entry name" value="ABC TRANSPORTER PERMEASE PROTEIN MJ0413-RELATED"/>
    <property type="match status" value="1"/>
</dbReference>
<dbReference type="RefSeq" id="WP_132029404.1">
    <property type="nucleotide sequence ID" value="NZ_CP068564.1"/>
</dbReference>
<dbReference type="Gene3D" id="1.10.3720.10">
    <property type="entry name" value="MetI-like"/>
    <property type="match status" value="1"/>
</dbReference>
<accession>A0A4R3KSE3</accession>
<evidence type="ECO:0000256" key="6">
    <source>
        <dbReference type="ARBA" id="ARBA00023136"/>
    </source>
</evidence>
<comment type="similarity">
    <text evidence="7">Belongs to the binding-protein-dependent transport system permease family.</text>
</comment>
<proteinExistence type="inferred from homology"/>
<name>A0A4R3KSE3_9FIRM</name>
<evidence type="ECO:0000259" key="8">
    <source>
        <dbReference type="PROSITE" id="PS50928"/>
    </source>
</evidence>
<protein>
    <submittedName>
        <fullName evidence="9">NitT/TauT family transport system permease protein</fullName>
    </submittedName>
</protein>
<keyword evidence="4 7" id="KW-0812">Transmembrane</keyword>
<comment type="subcellular location">
    <subcellularLocation>
        <location evidence="1 7">Cell membrane</location>
        <topology evidence="1 7">Multi-pass membrane protein</topology>
    </subcellularLocation>
</comment>
<evidence type="ECO:0000256" key="5">
    <source>
        <dbReference type="ARBA" id="ARBA00022989"/>
    </source>
</evidence>
<keyword evidence="10" id="KW-1185">Reference proteome</keyword>
<comment type="caution">
    <text evidence="9">The sequence shown here is derived from an EMBL/GenBank/DDBJ whole genome shotgun (WGS) entry which is preliminary data.</text>
</comment>
<organism evidence="9 10">
    <name type="scientific">Keratinibaculum paraultunense</name>
    <dbReference type="NCBI Taxonomy" id="1278232"/>
    <lineage>
        <taxon>Bacteria</taxon>
        <taxon>Bacillati</taxon>
        <taxon>Bacillota</taxon>
        <taxon>Tissierellia</taxon>
        <taxon>Tissierellales</taxon>
        <taxon>Tepidimicrobiaceae</taxon>
        <taxon>Keratinibaculum</taxon>
    </lineage>
</organism>
<evidence type="ECO:0000256" key="2">
    <source>
        <dbReference type="ARBA" id="ARBA00022448"/>
    </source>
</evidence>
<keyword evidence="5 7" id="KW-1133">Transmembrane helix</keyword>
<dbReference type="Pfam" id="PF00528">
    <property type="entry name" value="BPD_transp_1"/>
    <property type="match status" value="1"/>
</dbReference>
<keyword evidence="6 7" id="KW-0472">Membrane</keyword>
<feature type="transmembrane region" description="Helical" evidence="7">
    <location>
        <begin position="67"/>
        <end position="90"/>
    </location>
</feature>
<feature type="domain" description="ABC transmembrane type-1" evidence="8">
    <location>
        <begin position="59"/>
        <end position="240"/>
    </location>
</feature>
<dbReference type="SUPFAM" id="SSF161098">
    <property type="entry name" value="MetI-like"/>
    <property type="match status" value="1"/>
</dbReference>
<evidence type="ECO:0000256" key="4">
    <source>
        <dbReference type="ARBA" id="ARBA00022692"/>
    </source>
</evidence>
<dbReference type="CDD" id="cd06261">
    <property type="entry name" value="TM_PBP2"/>
    <property type="match status" value="1"/>
</dbReference>
<dbReference type="Proteomes" id="UP000294567">
    <property type="component" value="Unassembled WGS sequence"/>
</dbReference>
<evidence type="ECO:0000313" key="10">
    <source>
        <dbReference type="Proteomes" id="UP000294567"/>
    </source>
</evidence>
<gene>
    <name evidence="9" type="ORF">EDD65_1149</name>
</gene>
<evidence type="ECO:0000256" key="7">
    <source>
        <dbReference type="RuleBase" id="RU363032"/>
    </source>
</evidence>
<feature type="transmembrane region" description="Helical" evidence="7">
    <location>
        <begin position="121"/>
        <end position="140"/>
    </location>
</feature>
<dbReference type="AlphaFoldDB" id="A0A4R3KSE3"/>
<dbReference type="PROSITE" id="PS50928">
    <property type="entry name" value="ABC_TM1"/>
    <property type="match status" value="1"/>
</dbReference>
<feature type="transmembrane region" description="Helical" evidence="7">
    <location>
        <begin position="221"/>
        <end position="239"/>
    </location>
</feature>
<evidence type="ECO:0000256" key="1">
    <source>
        <dbReference type="ARBA" id="ARBA00004651"/>
    </source>
</evidence>
<keyword evidence="3" id="KW-1003">Cell membrane</keyword>
<reference evidence="9 10" key="1">
    <citation type="submission" date="2019-03" db="EMBL/GenBank/DDBJ databases">
        <title>Genomic Encyclopedia of Type Strains, Phase IV (KMG-IV): sequencing the most valuable type-strain genomes for metagenomic binning, comparative biology and taxonomic classification.</title>
        <authorList>
            <person name="Goeker M."/>
        </authorList>
    </citation>
    <scope>NUCLEOTIDE SEQUENCE [LARGE SCALE GENOMIC DNA]</scope>
    <source>
        <strain evidence="9 10">DSM 26752</strain>
    </source>
</reference>
<evidence type="ECO:0000256" key="3">
    <source>
        <dbReference type="ARBA" id="ARBA00022475"/>
    </source>
</evidence>
<dbReference type="GO" id="GO:0055085">
    <property type="term" value="P:transmembrane transport"/>
    <property type="evidence" value="ECO:0007669"/>
    <property type="project" value="InterPro"/>
</dbReference>